<evidence type="ECO:0000256" key="3">
    <source>
        <dbReference type="ARBA" id="ARBA00023034"/>
    </source>
</evidence>
<dbReference type="AlphaFoldDB" id="A0A2H9TQW1"/>
<dbReference type="GO" id="GO:0060304">
    <property type="term" value="P:regulation of phosphatidylinositol dephosphorylation"/>
    <property type="evidence" value="ECO:0007669"/>
    <property type="project" value="EnsemblFungi"/>
</dbReference>
<keyword evidence="8" id="KW-1185">Reference proteome</keyword>
<dbReference type="GO" id="GO:0005802">
    <property type="term" value="C:trans-Golgi network"/>
    <property type="evidence" value="ECO:0007669"/>
    <property type="project" value="EnsemblFungi"/>
</dbReference>
<dbReference type="GO" id="GO:0070273">
    <property type="term" value="F:phosphatidylinositol-4-phosphate binding"/>
    <property type="evidence" value="ECO:0007669"/>
    <property type="project" value="EnsemblFungi"/>
</dbReference>
<dbReference type="EMBL" id="MTSL01000005">
    <property type="protein sequence ID" value="PJF20133.1"/>
    <property type="molecule type" value="Genomic_DNA"/>
</dbReference>
<dbReference type="GO" id="GO:0000139">
    <property type="term" value="C:Golgi membrane"/>
    <property type="evidence" value="ECO:0007669"/>
    <property type="project" value="UniProtKB-SubCell"/>
</dbReference>
<dbReference type="PANTHER" id="PTHR12704">
    <property type="entry name" value="TRANS-GOLGI PROTEIN GMX33"/>
    <property type="match status" value="1"/>
</dbReference>
<sequence>MVVAAPERKERRTYTQDIKDAANTMEGRESPVKQSGARRRNVEGRASTSPSSDVSTVENEANESATDDALGPLVPGTRDQRLTLMEEIVLLGLKDQQGYLSFLNDSISYVLRGCILMELALRRRIRTVRETGVRRPFPDRLVEVVDSAPTGEVLLDEALRLLRGERNSVSGWLDLLSGETWNPLKVGYQLKQVRERIAKGLVDKGVLRTEKHSFLLFDMATHPLSSPVCKEDVLRRAIGTCLGRGPLPSLRSVALVASALTANVLEGALGTLPYAERDGAFSRAEELLRTYGNPAERNIPLPAANEIVAGVLTVFSRLDSLIY</sequence>
<keyword evidence="3" id="KW-0333">Golgi apparatus</keyword>
<dbReference type="GO" id="GO:0045053">
    <property type="term" value="P:protein retention in Golgi apparatus"/>
    <property type="evidence" value="ECO:0007669"/>
    <property type="project" value="EnsemblFungi"/>
</dbReference>
<evidence type="ECO:0000256" key="1">
    <source>
        <dbReference type="ARBA" id="ARBA00004255"/>
    </source>
</evidence>
<dbReference type="GO" id="GO:0030968">
    <property type="term" value="P:endoplasmic reticulum unfolded protein response"/>
    <property type="evidence" value="ECO:0007669"/>
    <property type="project" value="EnsemblFungi"/>
</dbReference>
<evidence type="ECO:0000256" key="5">
    <source>
        <dbReference type="ARBA" id="ARBA00023136"/>
    </source>
</evidence>
<proteinExistence type="inferred from homology"/>
<evidence type="ECO:0000256" key="2">
    <source>
        <dbReference type="ARBA" id="ARBA00007284"/>
    </source>
</evidence>
<keyword evidence="5" id="KW-0472">Membrane</keyword>
<dbReference type="GO" id="GO:0019899">
    <property type="term" value="F:enzyme binding"/>
    <property type="evidence" value="ECO:0007669"/>
    <property type="project" value="EnsemblFungi"/>
</dbReference>
<dbReference type="Proteomes" id="UP000240830">
    <property type="component" value="Unassembled WGS sequence"/>
</dbReference>
<dbReference type="OrthoDB" id="2189106at2759"/>
<name>A0A2H9TQW1_9FUNG</name>
<protein>
    <submittedName>
        <fullName evidence="7">Golgi phosphoprotein 3 domain-containing protein</fullName>
    </submittedName>
</protein>
<comment type="similarity">
    <text evidence="2">Belongs to the GOLPH3/VPS74 family.</text>
</comment>
<dbReference type="Pfam" id="PF05719">
    <property type="entry name" value="GPP34"/>
    <property type="match status" value="1"/>
</dbReference>
<dbReference type="GO" id="GO:0043001">
    <property type="term" value="P:Golgi to plasma membrane protein transport"/>
    <property type="evidence" value="ECO:0007669"/>
    <property type="project" value="TreeGrafter"/>
</dbReference>
<dbReference type="STRING" id="1246581.A0A2H9TQW1"/>
<evidence type="ECO:0000256" key="4">
    <source>
        <dbReference type="ARBA" id="ARBA00023121"/>
    </source>
</evidence>
<feature type="region of interest" description="Disordered" evidence="6">
    <location>
        <begin position="1"/>
        <end position="74"/>
    </location>
</feature>
<feature type="compositionally biased region" description="Polar residues" evidence="6">
    <location>
        <begin position="46"/>
        <end position="64"/>
    </location>
</feature>
<evidence type="ECO:0000313" key="8">
    <source>
        <dbReference type="Proteomes" id="UP000240830"/>
    </source>
</evidence>
<evidence type="ECO:0000256" key="6">
    <source>
        <dbReference type="SAM" id="MobiDB-lite"/>
    </source>
</evidence>
<dbReference type="GO" id="GO:0035269">
    <property type="term" value="P:protein O-linked glycosylation via mannose"/>
    <property type="evidence" value="ECO:0007669"/>
    <property type="project" value="EnsemblFungi"/>
</dbReference>
<organism evidence="7 8">
    <name type="scientific">Paramicrosporidium saccamoebae</name>
    <dbReference type="NCBI Taxonomy" id="1246581"/>
    <lineage>
        <taxon>Eukaryota</taxon>
        <taxon>Fungi</taxon>
        <taxon>Fungi incertae sedis</taxon>
        <taxon>Cryptomycota</taxon>
        <taxon>Cryptomycota incertae sedis</taxon>
        <taxon>Paramicrosporidium</taxon>
    </lineage>
</organism>
<dbReference type="PANTHER" id="PTHR12704:SF2">
    <property type="entry name" value="GOLGI PHOSPHOPROTEIN 3 HOMOLOG SAURON"/>
    <property type="match status" value="1"/>
</dbReference>
<comment type="caution">
    <text evidence="7">The sequence shown here is derived from an EMBL/GenBank/DDBJ whole genome shotgun (WGS) entry which is preliminary data.</text>
</comment>
<gene>
    <name evidence="7" type="ORF">PSACC_00053</name>
</gene>
<accession>A0A2H9TQW1</accession>
<dbReference type="GO" id="GO:0005797">
    <property type="term" value="C:Golgi medial cisterna"/>
    <property type="evidence" value="ECO:0007669"/>
    <property type="project" value="EnsemblFungi"/>
</dbReference>
<keyword evidence="4" id="KW-0446">Lipid-binding</keyword>
<dbReference type="Gene3D" id="1.10.3630.10">
    <property type="entry name" value="yeast vps74-n-term truncation variant domain like"/>
    <property type="match status" value="1"/>
</dbReference>
<dbReference type="GO" id="GO:0048194">
    <property type="term" value="P:Golgi vesicle budding"/>
    <property type="evidence" value="ECO:0007669"/>
    <property type="project" value="TreeGrafter"/>
</dbReference>
<dbReference type="GO" id="GO:0007030">
    <property type="term" value="P:Golgi organization"/>
    <property type="evidence" value="ECO:0007669"/>
    <property type="project" value="TreeGrafter"/>
</dbReference>
<reference evidence="7 8" key="1">
    <citation type="submission" date="2016-10" db="EMBL/GenBank/DDBJ databases">
        <title>The genome of Paramicrosporidium saccamoebae is the missing link in understanding Cryptomycota and Microsporidia evolution.</title>
        <authorList>
            <person name="Quandt C.A."/>
            <person name="Beaudet D."/>
            <person name="Corsaro D."/>
            <person name="Michel R."/>
            <person name="Corradi N."/>
            <person name="James T."/>
        </authorList>
    </citation>
    <scope>NUCLEOTIDE SEQUENCE [LARGE SCALE GENOMIC DNA]</scope>
    <source>
        <strain evidence="7 8">KSL3</strain>
    </source>
</reference>
<feature type="compositionally biased region" description="Basic and acidic residues" evidence="6">
    <location>
        <begin position="1"/>
        <end position="31"/>
    </location>
</feature>
<comment type="subcellular location">
    <subcellularLocation>
        <location evidence="1">Golgi apparatus membrane</location>
        <topology evidence="1">Peripheral membrane protein</topology>
        <orientation evidence="1">Cytoplasmic side</orientation>
    </subcellularLocation>
</comment>
<dbReference type="InterPro" id="IPR038261">
    <property type="entry name" value="GPP34-like_sf"/>
</dbReference>
<dbReference type="GO" id="GO:0006890">
    <property type="term" value="P:retrograde vesicle-mediated transport, Golgi to endoplasmic reticulum"/>
    <property type="evidence" value="ECO:0007669"/>
    <property type="project" value="EnsemblFungi"/>
</dbReference>
<dbReference type="GO" id="GO:0006487">
    <property type="term" value="P:protein N-linked glycosylation"/>
    <property type="evidence" value="ECO:0007669"/>
    <property type="project" value="EnsemblFungi"/>
</dbReference>
<dbReference type="InterPro" id="IPR008628">
    <property type="entry name" value="GPP34-like"/>
</dbReference>
<dbReference type="GO" id="GO:0005829">
    <property type="term" value="C:cytosol"/>
    <property type="evidence" value="ECO:0007669"/>
    <property type="project" value="EnsemblFungi"/>
</dbReference>
<evidence type="ECO:0000313" key="7">
    <source>
        <dbReference type="EMBL" id="PJF20133.1"/>
    </source>
</evidence>